<evidence type="ECO:0000313" key="3">
    <source>
        <dbReference type="Proteomes" id="UP000045706"/>
    </source>
</evidence>
<dbReference type="EMBL" id="CVQI01037990">
    <property type="protein sequence ID" value="CRK48842.1"/>
    <property type="molecule type" value="Genomic_DNA"/>
</dbReference>
<dbReference type="AlphaFoldDB" id="A0A0G4NQT6"/>
<accession>A0A0G4NQT6</accession>
<organism evidence="2 3">
    <name type="scientific">Verticillium longisporum</name>
    <name type="common">Verticillium dahliae var. longisporum</name>
    <dbReference type="NCBI Taxonomy" id="100787"/>
    <lineage>
        <taxon>Eukaryota</taxon>
        <taxon>Fungi</taxon>
        <taxon>Dikarya</taxon>
        <taxon>Ascomycota</taxon>
        <taxon>Pezizomycotina</taxon>
        <taxon>Sordariomycetes</taxon>
        <taxon>Hypocreomycetidae</taxon>
        <taxon>Glomerellales</taxon>
        <taxon>Plectosphaerellaceae</taxon>
        <taxon>Verticillium</taxon>
    </lineage>
</organism>
<reference evidence="3" key="1">
    <citation type="submission" date="2015-05" db="EMBL/GenBank/DDBJ databases">
        <authorList>
            <person name="Fogelqvist Johan"/>
        </authorList>
    </citation>
    <scope>NUCLEOTIDE SEQUENCE [LARGE SCALE GENOMIC DNA]</scope>
</reference>
<protein>
    <submittedName>
        <fullName evidence="2">Uncharacterized protein</fullName>
    </submittedName>
</protein>
<feature type="region of interest" description="Disordered" evidence="1">
    <location>
        <begin position="1"/>
        <end position="65"/>
    </location>
</feature>
<evidence type="ECO:0000256" key="1">
    <source>
        <dbReference type="SAM" id="MobiDB-lite"/>
    </source>
</evidence>
<proteinExistence type="predicted"/>
<feature type="non-terminal residue" evidence="2">
    <location>
        <position position="88"/>
    </location>
</feature>
<sequence length="88" mass="9803">PLPAARSVRGRHAGQHAHPQRHLGRHRASGHPFQHANLGPRRRGFPSRTMGRAWRKGRAGPGQRPLCIRAVPARAPGVHWQGVRHDHP</sequence>
<feature type="non-terminal residue" evidence="2">
    <location>
        <position position="1"/>
    </location>
</feature>
<feature type="compositionally biased region" description="Basic residues" evidence="1">
    <location>
        <begin position="8"/>
        <end position="29"/>
    </location>
</feature>
<name>A0A0G4NQT6_VERLO</name>
<evidence type="ECO:0000313" key="2">
    <source>
        <dbReference type="EMBL" id="CRK48842.1"/>
    </source>
</evidence>
<gene>
    <name evidence="2" type="ORF">BN1723_020671</name>
</gene>
<dbReference type="Proteomes" id="UP000045706">
    <property type="component" value="Unassembled WGS sequence"/>
</dbReference>